<feature type="transmembrane region" description="Helical" evidence="7">
    <location>
        <begin position="387"/>
        <end position="411"/>
    </location>
</feature>
<sequence>MSASTNHPVGFTPTGTIATSTDRRRVVFATIVGTTVEWYDFFIYASAAGLVFGSLFFAPAGEGFAQVLSFITVGISFLFRPFGAFLAGHFGDKYGRRLVLMVTLILMGVATTLVGLLPTYAAIGMAAPILLVLLRILQGISAGGEWGGAVLMAVEHAPKARRGVFGASPQMGVPLGLLLASGMLALMAVIAPGDALAQWGWRVPFLLSFVLIVIGYYIRRRVEESPVFAELAERKEETRMPIVALFRKHTLLVVIAALVFAGNNAVGYMTTGGYIQRYATDPKGPIGLATADVLGAVTLSAITWLVFTFLSGWISDRIGRRTTYIIGWLAQLAGVFLLFPLVNTGSIVLLTLGLVVLTVGLGFTYGPQAALYAELFPASIRFSGVSISYAIGAILGGAFAPTIAQAIVQATGSTTGVTWYLAGMTLLGLIATLLLRDRSGIPLGPDHEPEQTVSPIRGLSRA</sequence>
<reference evidence="9 10" key="1">
    <citation type="submission" date="2019-04" db="EMBL/GenBank/DDBJ databases">
        <title>Microbes associate with the intestines of laboratory mice.</title>
        <authorList>
            <person name="Navarre W."/>
            <person name="Wong E."/>
            <person name="Huang K."/>
            <person name="Tropini C."/>
            <person name="Ng K."/>
            <person name="Yu B."/>
        </authorList>
    </citation>
    <scope>NUCLEOTIDE SEQUENCE [LARGE SCALE GENOMIC DNA]</scope>
    <source>
        <strain evidence="9 10">NM46_B2-13</strain>
    </source>
</reference>
<dbReference type="InterPro" id="IPR011701">
    <property type="entry name" value="MFS"/>
</dbReference>
<evidence type="ECO:0000256" key="6">
    <source>
        <dbReference type="ARBA" id="ARBA00023136"/>
    </source>
</evidence>
<evidence type="ECO:0000313" key="9">
    <source>
        <dbReference type="EMBL" id="TGY39340.1"/>
    </source>
</evidence>
<organism evidence="9 10">
    <name type="scientific">Microbacterium laevaniformans</name>
    <dbReference type="NCBI Taxonomy" id="36807"/>
    <lineage>
        <taxon>Bacteria</taxon>
        <taxon>Bacillati</taxon>
        <taxon>Actinomycetota</taxon>
        <taxon>Actinomycetes</taxon>
        <taxon>Micrococcales</taxon>
        <taxon>Microbacteriaceae</taxon>
        <taxon>Microbacterium</taxon>
    </lineage>
</organism>
<dbReference type="PROSITE" id="PS00216">
    <property type="entry name" value="SUGAR_TRANSPORT_1"/>
    <property type="match status" value="1"/>
</dbReference>
<feature type="transmembrane region" description="Helical" evidence="7">
    <location>
        <begin position="129"/>
        <end position="154"/>
    </location>
</feature>
<dbReference type="InterPro" id="IPR036259">
    <property type="entry name" value="MFS_trans_sf"/>
</dbReference>
<feature type="transmembrane region" description="Helical" evidence="7">
    <location>
        <begin position="322"/>
        <end position="341"/>
    </location>
</feature>
<gene>
    <name evidence="9" type="ORF">E5344_01695</name>
</gene>
<keyword evidence="3" id="KW-1003">Cell membrane</keyword>
<keyword evidence="4 7" id="KW-0812">Transmembrane</keyword>
<dbReference type="InterPro" id="IPR020846">
    <property type="entry name" value="MFS_dom"/>
</dbReference>
<feature type="domain" description="Major facilitator superfamily (MFS) profile" evidence="8">
    <location>
        <begin position="26"/>
        <end position="440"/>
    </location>
</feature>
<feature type="transmembrane region" description="Helical" evidence="7">
    <location>
        <begin position="286"/>
        <end position="310"/>
    </location>
</feature>
<protein>
    <submittedName>
        <fullName evidence="9">MFS transporter</fullName>
    </submittedName>
</protein>
<comment type="caution">
    <text evidence="9">The sequence shown here is derived from an EMBL/GenBank/DDBJ whole genome shotgun (WGS) entry which is preliminary data.</text>
</comment>
<feature type="transmembrane region" description="Helical" evidence="7">
    <location>
        <begin position="347"/>
        <end position="366"/>
    </location>
</feature>
<evidence type="ECO:0000256" key="5">
    <source>
        <dbReference type="ARBA" id="ARBA00022989"/>
    </source>
</evidence>
<dbReference type="InterPro" id="IPR005829">
    <property type="entry name" value="Sugar_transporter_CS"/>
</dbReference>
<proteinExistence type="predicted"/>
<evidence type="ECO:0000313" key="10">
    <source>
        <dbReference type="Proteomes" id="UP000309893"/>
    </source>
</evidence>
<evidence type="ECO:0000259" key="8">
    <source>
        <dbReference type="PROSITE" id="PS50850"/>
    </source>
</evidence>
<keyword evidence="5 7" id="KW-1133">Transmembrane helix</keyword>
<dbReference type="EMBL" id="SRYO01000001">
    <property type="protein sequence ID" value="TGY39340.1"/>
    <property type="molecule type" value="Genomic_DNA"/>
</dbReference>
<name>A0A4V3RKF8_9MICO</name>
<dbReference type="PROSITE" id="PS50850">
    <property type="entry name" value="MFS"/>
    <property type="match status" value="1"/>
</dbReference>
<accession>A0A4V3RKF8</accession>
<feature type="transmembrane region" description="Helical" evidence="7">
    <location>
        <begin position="417"/>
        <end position="435"/>
    </location>
</feature>
<keyword evidence="6 7" id="KW-0472">Membrane</keyword>
<evidence type="ECO:0000256" key="7">
    <source>
        <dbReference type="SAM" id="Phobius"/>
    </source>
</evidence>
<dbReference type="Gene3D" id="1.20.1250.20">
    <property type="entry name" value="MFS general substrate transporter like domains"/>
    <property type="match status" value="2"/>
</dbReference>
<dbReference type="RefSeq" id="WP_135948482.1">
    <property type="nucleotide sequence ID" value="NZ_SRYO01000001.1"/>
</dbReference>
<dbReference type="Proteomes" id="UP000309893">
    <property type="component" value="Unassembled WGS sequence"/>
</dbReference>
<dbReference type="PANTHER" id="PTHR43045:SF1">
    <property type="entry name" value="SHIKIMATE TRANSPORTER"/>
    <property type="match status" value="1"/>
</dbReference>
<comment type="subcellular location">
    <subcellularLocation>
        <location evidence="1">Cell membrane</location>
        <topology evidence="1">Multi-pass membrane protein</topology>
    </subcellularLocation>
</comment>
<feature type="transmembrane region" description="Helical" evidence="7">
    <location>
        <begin position="199"/>
        <end position="218"/>
    </location>
</feature>
<dbReference type="AlphaFoldDB" id="A0A4V3RKF8"/>
<dbReference type="Pfam" id="PF07690">
    <property type="entry name" value="MFS_1"/>
    <property type="match status" value="1"/>
</dbReference>
<feature type="transmembrane region" description="Helical" evidence="7">
    <location>
        <begin position="98"/>
        <end position="123"/>
    </location>
</feature>
<keyword evidence="2" id="KW-0813">Transport</keyword>
<dbReference type="OrthoDB" id="8953821at2"/>
<feature type="transmembrane region" description="Helical" evidence="7">
    <location>
        <begin position="175"/>
        <end position="193"/>
    </location>
</feature>
<evidence type="ECO:0000256" key="1">
    <source>
        <dbReference type="ARBA" id="ARBA00004651"/>
    </source>
</evidence>
<feature type="transmembrane region" description="Helical" evidence="7">
    <location>
        <begin position="249"/>
        <end position="266"/>
    </location>
</feature>
<dbReference type="PANTHER" id="PTHR43045">
    <property type="entry name" value="SHIKIMATE TRANSPORTER"/>
    <property type="match status" value="1"/>
</dbReference>
<feature type="transmembrane region" description="Helical" evidence="7">
    <location>
        <begin position="64"/>
        <end position="86"/>
    </location>
</feature>
<dbReference type="GO" id="GO:0005886">
    <property type="term" value="C:plasma membrane"/>
    <property type="evidence" value="ECO:0007669"/>
    <property type="project" value="UniProtKB-SubCell"/>
</dbReference>
<dbReference type="CDD" id="cd17369">
    <property type="entry name" value="MFS_ShiA_like"/>
    <property type="match status" value="1"/>
</dbReference>
<dbReference type="SUPFAM" id="SSF103473">
    <property type="entry name" value="MFS general substrate transporter"/>
    <property type="match status" value="1"/>
</dbReference>
<dbReference type="GO" id="GO:0022857">
    <property type="term" value="F:transmembrane transporter activity"/>
    <property type="evidence" value="ECO:0007669"/>
    <property type="project" value="InterPro"/>
</dbReference>
<evidence type="ECO:0000256" key="2">
    <source>
        <dbReference type="ARBA" id="ARBA00022448"/>
    </source>
</evidence>
<evidence type="ECO:0000256" key="3">
    <source>
        <dbReference type="ARBA" id="ARBA00022475"/>
    </source>
</evidence>
<evidence type="ECO:0000256" key="4">
    <source>
        <dbReference type="ARBA" id="ARBA00022692"/>
    </source>
</evidence>